<keyword evidence="1" id="KW-0732">Signal</keyword>
<proteinExistence type="predicted"/>
<dbReference type="PROSITE" id="PS51257">
    <property type="entry name" value="PROKAR_LIPOPROTEIN"/>
    <property type="match status" value="1"/>
</dbReference>
<evidence type="ECO:0000256" key="1">
    <source>
        <dbReference type="SAM" id="SignalP"/>
    </source>
</evidence>
<organism evidence="3 4">
    <name type="scientific">Lacimonas salitolerans</name>
    <dbReference type="NCBI Taxonomy" id="1323750"/>
    <lineage>
        <taxon>Bacteria</taxon>
        <taxon>Pseudomonadati</taxon>
        <taxon>Pseudomonadota</taxon>
        <taxon>Alphaproteobacteria</taxon>
        <taxon>Rhodobacterales</taxon>
        <taxon>Paracoccaceae</taxon>
        <taxon>Lacimonas</taxon>
    </lineage>
</organism>
<protein>
    <submittedName>
        <fullName evidence="3">ABC-type transport auxiliary lipoprotein family protein</fullName>
    </submittedName>
</protein>
<dbReference type="RefSeq" id="WP_379912165.1">
    <property type="nucleotide sequence ID" value="NZ_JBHUDD010000005.1"/>
</dbReference>
<keyword evidence="3" id="KW-0449">Lipoprotein</keyword>
<feature type="domain" description="ABC-type transport auxiliary lipoprotein component" evidence="2">
    <location>
        <begin position="35"/>
        <end position="196"/>
    </location>
</feature>
<name>A0ABW4EBQ3_9RHOB</name>
<dbReference type="InterPro" id="IPR005586">
    <property type="entry name" value="ABC_trans_aux"/>
</dbReference>
<sequence length="212" mass="22591">MTLFPKAFLVAATMTLAGCSAISSLTDATTPLQAYELRAPADLPAPAVRGSLRRELAIEAPTTGGALDTDRIMIRPGPFEAQYLPEARWTDTAPVMLQTLMLRSFEDTNALRYVGRRPLGGSGDYVLVSELTDFQAELAPDGEAVTTRVRLVARLVRESDSSILGSRTINTVAAATSSDTQDVVESFDRATSAALKDLVGWAVGLMGLRVSG</sequence>
<evidence type="ECO:0000313" key="4">
    <source>
        <dbReference type="Proteomes" id="UP001597186"/>
    </source>
</evidence>
<gene>
    <name evidence="3" type="ORF">ACFTOW_01015</name>
</gene>
<evidence type="ECO:0000259" key="2">
    <source>
        <dbReference type="Pfam" id="PF03886"/>
    </source>
</evidence>
<accession>A0ABW4EBQ3</accession>
<evidence type="ECO:0000313" key="3">
    <source>
        <dbReference type="EMBL" id="MFD1507989.1"/>
    </source>
</evidence>
<dbReference type="SUPFAM" id="SSF159594">
    <property type="entry name" value="XCC0632-like"/>
    <property type="match status" value="1"/>
</dbReference>
<reference evidence="4" key="1">
    <citation type="journal article" date="2019" name="Int. J. Syst. Evol. Microbiol.">
        <title>The Global Catalogue of Microorganisms (GCM) 10K type strain sequencing project: providing services to taxonomists for standard genome sequencing and annotation.</title>
        <authorList>
            <consortium name="The Broad Institute Genomics Platform"/>
            <consortium name="The Broad Institute Genome Sequencing Center for Infectious Disease"/>
            <person name="Wu L."/>
            <person name="Ma J."/>
        </authorList>
    </citation>
    <scope>NUCLEOTIDE SEQUENCE [LARGE SCALE GENOMIC DNA]</scope>
    <source>
        <strain evidence="4">CGMCC 1.12477</strain>
    </source>
</reference>
<feature type="chain" id="PRO_5045261352" evidence="1">
    <location>
        <begin position="18"/>
        <end position="212"/>
    </location>
</feature>
<dbReference type="EMBL" id="JBHUDD010000005">
    <property type="protein sequence ID" value="MFD1507989.1"/>
    <property type="molecule type" value="Genomic_DNA"/>
</dbReference>
<dbReference type="Pfam" id="PF03886">
    <property type="entry name" value="ABC_trans_aux"/>
    <property type="match status" value="1"/>
</dbReference>
<dbReference type="Gene3D" id="3.40.50.10610">
    <property type="entry name" value="ABC-type transport auxiliary lipoprotein component"/>
    <property type="match status" value="1"/>
</dbReference>
<comment type="caution">
    <text evidence="3">The sequence shown here is derived from an EMBL/GenBank/DDBJ whole genome shotgun (WGS) entry which is preliminary data.</text>
</comment>
<feature type="signal peptide" evidence="1">
    <location>
        <begin position="1"/>
        <end position="17"/>
    </location>
</feature>
<keyword evidence="4" id="KW-1185">Reference proteome</keyword>
<dbReference type="Proteomes" id="UP001597186">
    <property type="component" value="Unassembled WGS sequence"/>
</dbReference>